<feature type="binding site" evidence="5">
    <location>
        <position position="313"/>
    </location>
    <ligand>
        <name>FAD</name>
        <dbReference type="ChEBI" id="CHEBI:57692"/>
    </ligand>
</feature>
<evidence type="ECO:0000256" key="1">
    <source>
        <dbReference type="ARBA" id="ARBA00022630"/>
    </source>
</evidence>
<dbReference type="GO" id="GO:0046677">
    <property type="term" value="P:response to antibiotic"/>
    <property type="evidence" value="ECO:0007669"/>
    <property type="project" value="InterPro"/>
</dbReference>
<comment type="catalytic activity">
    <reaction evidence="5">
        <text>a tetracycline + NADPH + O2 + H(+) = an 11a-hydroxytetracycline + NADP(+) + H2O</text>
        <dbReference type="Rhea" id="RHEA:61444"/>
        <dbReference type="ChEBI" id="CHEBI:15377"/>
        <dbReference type="ChEBI" id="CHEBI:15378"/>
        <dbReference type="ChEBI" id="CHEBI:15379"/>
        <dbReference type="ChEBI" id="CHEBI:57783"/>
        <dbReference type="ChEBI" id="CHEBI:58349"/>
        <dbReference type="ChEBI" id="CHEBI:144644"/>
        <dbReference type="ChEBI" id="CHEBI:144645"/>
    </reaction>
</comment>
<comment type="domain">
    <text evidence="5">Consists of an N-terminal FAD-binding domain with a Rossman fold and a C-terminal substrate-binding domain.</text>
</comment>
<dbReference type="GO" id="GO:0071949">
    <property type="term" value="F:FAD binding"/>
    <property type="evidence" value="ECO:0007669"/>
    <property type="project" value="InterPro"/>
</dbReference>
<proteinExistence type="inferred from homology"/>
<dbReference type="STRING" id="573321.SAMN04488505_108235"/>
<protein>
    <recommendedName>
        <fullName evidence="5">Flavin-dependent monooxygenase</fullName>
    </recommendedName>
    <alternativeName>
        <fullName evidence="5">TetX monooxygenase</fullName>
        <shortName evidence="5">TetX</shortName>
        <ecNumber evidence="5">1.14.13.-</ecNumber>
    </alternativeName>
</protein>
<feature type="binding site" evidence="5">
    <location>
        <position position="120"/>
    </location>
    <ligand>
        <name>FAD</name>
        <dbReference type="ChEBI" id="CHEBI:57692"/>
    </ligand>
</feature>
<feature type="binding site" evidence="5">
    <location>
        <position position="49"/>
    </location>
    <ligand>
        <name>NADPH</name>
        <dbReference type="ChEBI" id="CHEBI:57783"/>
    </ligand>
</feature>
<evidence type="ECO:0000256" key="5">
    <source>
        <dbReference type="HAMAP-Rule" id="MF_00845"/>
    </source>
</evidence>
<dbReference type="SUPFAM" id="SSF51905">
    <property type="entry name" value="FAD/NAD(P)-binding domain"/>
    <property type="match status" value="1"/>
</dbReference>
<dbReference type="EMBL" id="FOBB01000008">
    <property type="protein sequence ID" value="SEN16448.1"/>
    <property type="molecule type" value="Genomic_DNA"/>
</dbReference>
<comment type="function">
    <text evidence="5">An FAD-requiring monooxygenase active on some tetracycline antibiotic derivatives, which leads to their inactivation. Hydroxylates carbon 11a of tetracycline and some analogs.</text>
</comment>
<dbReference type="GO" id="GO:0004497">
    <property type="term" value="F:monooxygenase activity"/>
    <property type="evidence" value="ECO:0007669"/>
    <property type="project" value="UniProtKB-UniRule"/>
</dbReference>
<evidence type="ECO:0000256" key="3">
    <source>
        <dbReference type="ARBA" id="ARBA00023002"/>
    </source>
</evidence>
<keyword evidence="4 5" id="KW-0503">Monooxygenase</keyword>
<dbReference type="Gene3D" id="3.50.50.60">
    <property type="entry name" value="FAD/NAD(P)-binding domain"/>
    <property type="match status" value="1"/>
</dbReference>
<dbReference type="PRINTS" id="PR00420">
    <property type="entry name" value="RNGMNOXGNASE"/>
</dbReference>
<evidence type="ECO:0000313" key="8">
    <source>
        <dbReference type="Proteomes" id="UP000198984"/>
    </source>
</evidence>
<evidence type="ECO:0000259" key="6">
    <source>
        <dbReference type="Pfam" id="PF01494"/>
    </source>
</evidence>
<dbReference type="GO" id="GO:0005737">
    <property type="term" value="C:cytoplasm"/>
    <property type="evidence" value="ECO:0007669"/>
    <property type="project" value="UniProtKB-SubCell"/>
</dbReference>
<keyword evidence="5" id="KW-0521">NADP</keyword>
<keyword evidence="1 5" id="KW-0285">Flavoprotein</keyword>
<reference evidence="7 8" key="1">
    <citation type="submission" date="2016-10" db="EMBL/GenBank/DDBJ databases">
        <authorList>
            <person name="de Groot N.N."/>
        </authorList>
    </citation>
    <scope>NUCLEOTIDE SEQUENCE [LARGE SCALE GENOMIC DNA]</scope>
    <source>
        <strain evidence="7 8">DSM 21039</strain>
    </source>
</reference>
<keyword evidence="8" id="KW-1185">Reference proteome</keyword>
<evidence type="ECO:0000256" key="2">
    <source>
        <dbReference type="ARBA" id="ARBA00022827"/>
    </source>
</evidence>
<sequence>MYWKTNNMIDPKKIAIIGGGPGGLTLARLLLQKGIDVKVYERDLNRDVRSQGATLDLHENSGLKAIKAADLLNEFKRAYRPGAEKGRVVDKMGNILFDEHEKGTTEIDFDSPNARPEIDRSDLRSLLLNSLLPDTVVWNSQFVRMTPAGAQWAIEFRNGATVLADVVIGADGGNSKVRPFVTPIQPFYTGITILQGNVENAKMKAPRVHELLQGGKIYVHNAGKYLHISAKGDGSIDFYISIKIDEAWANDSRINFSDSTQVRQWFKTAFAEWGGVWFELFDNADLPILIRPQYSIPLDQTWEAKSNLTLLGDAAHIMAPSGEGVNLAMLDALELSECLTNEHFKDTQTAIAAYETIMRERAAQEAATSFEMIEWMHAEDAQDRIVEFFKGITA</sequence>
<dbReference type="InterPro" id="IPR002938">
    <property type="entry name" value="FAD-bd"/>
</dbReference>
<organism evidence="7 8">
    <name type="scientific">Chitinophaga rupis</name>
    <dbReference type="NCBI Taxonomy" id="573321"/>
    <lineage>
        <taxon>Bacteria</taxon>
        <taxon>Pseudomonadati</taxon>
        <taxon>Bacteroidota</taxon>
        <taxon>Chitinophagia</taxon>
        <taxon>Chitinophagales</taxon>
        <taxon>Chitinophagaceae</taxon>
        <taxon>Chitinophaga</taxon>
    </lineage>
</organism>
<dbReference type="EC" id="1.14.13.-" evidence="5"/>
<comment type="subunit">
    <text evidence="5">Monomer.</text>
</comment>
<name>A0A1H8ECH1_9BACT</name>
<keyword evidence="2 5" id="KW-0274">FAD</keyword>
<dbReference type="InterPro" id="IPR036188">
    <property type="entry name" value="FAD/NAD-bd_sf"/>
</dbReference>
<comment type="cofactor">
    <cofactor evidence="5">
        <name>FAD</name>
        <dbReference type="ChEBI" id="CHEBI:57692"/>
    </cofactor>
</comment>
<accession>A0A1H8ECH1</accession>
<keyword evidence="5" id="KW-0547">Nucleotide-binding</keyword>
<dbReference type="PANTHER" id="PTHR46972">
    <property type="entry name" value="MONOOXYGENASE ASQM-RELATED"/>
    <property type="match status" value="1"/>
</dbReference>
<feature type="binding site" evidence="5">
    <location>
        <position position="56"/>
    </location>
    <ligand>
        <name>FAD</name>
        <dbReference type="ChEBI" id="CHEBI:57692"/>
    </ligand>
</feature>
<comment type="subcellular location">
    <subcellularLocation>
        <location evidence="5">Cytoplasm</location>
    </subcellularLocation>
</comment>
<keyword evidence="3 5" id="KW-0560">Oxidoreductase</keyword>
<dbReference type="PANTHER" id="PTHR46972:SF1">
    <property type="entry name" value="FAD DEPENDENT OXIDOREDUCTASE DOMAIN-CONTAINING PROTEIN"/>
    <property type="match status" value="1"/>
</dbReference>
<dbReference type="Proteomes" id="UP000198984">
    <property type="component" value="Unassembled WGS sequence"/>
</dbReference>
<evidence type="ECO:0000313" key="7">
    <source>
        <dbReference type="EMBL" id="SEN16448.1"/>
    </source>
</evidence>
<dbReference type="InterPro" id="IPR043683">
    <property type="entry name" value="TetX_monooxygenase"/>
</dbReference>
<feature type="domain" description="FAD-binding" evidence="6">
    <location>
        <begin position="14"/>
        <end position="364"/>
    </location>
</feature>
<dbReference type="Pfam" id="PF01494">
    <property type="entry name" value="FAD_binding_3"/>
    <property type="match status" value="1"/>
</dbReference>
<keyword evidence="5" id="KW-0963">Cytoplasm</keyword>
<gene>
    <name evidence="7" type="ORF">SAMN04488505_108235</name>
</gene>
<comment type="similarity">
    <text evidence="5">Belongs to the aromatic-ring hydroxylase family. TetX subfamily.</text>
</comment>
<dbReference type="HAMAP" id="MF_00845">
    <property type="entry name" value="TetX_monooxygenase"/>
    <property type="match status" value="1"/>
</dbReference>
<dbReference type="AlphaFoldDB" id="A0A1H8ECH1"/>
<evidence type="ECO:0000256" key="4">
    <source>
        <dbReference type="ARBA" id="ARBA00023033"/>
    </source>
</evidence>